<evidence type="ECO:0000256" key="3">
    <source>
        <dbReference type="ARBA" id="ARBA00022723"/>
    </source>
</evidence>
<evidence type="ECO:0000313" key="9">
    <source>
        <dbReference type="Proteomes" id="UP000635606"/>
    </source>
</evidence>
<keyword evidence="3" id="KW-0479">Metal-binding</keyword>
<dbReference type="GO" id="GO:0008270">
    <property type="term" value="F:zinc ion binding"/>
    <property type="evidence" value="ECO:0007669"/>
    <property type="project" value="InterPro"/>
</dbReference>
<dbReference type="InterPro" id="IPR036398">
    <property type="entry name" value="CA_dom_sf"/>
</dbReference>
<dbReference type="EC" id="4.2.1.1" evidence="2"/>
<keyword evidence="5" id="KW-0456">Lyase</keyword>
<dbReference type="SMART" id="SM01057">
    <property type="entry name" value="Carb_anhydrase"/>
    <property type="match status" value="1"/>
</dbReference>
<dbReference type="PANTHER" id="PTHR18952:SF265">
    <property type="entry name" value="CARBONIC ANHYDRASE"/>
    <property type="match status" value="1"/>
</dbReference>
<dbReference type="SUPFAM" id="SSF51069">
    <property type="entry name" value="Carbonic anhydrase"/>
    <property type="match status" value="1"/>
</dbReference>
<dbReference type="Proteomes" id="UP000635606">
    <property type="component" value="Unassembled WGS sequence"/>
</dbReference>
<comment type="caution">
    <text evidence="8">The sequence shown here is derived from an EMBL/GenBank/DDBJ whole genome shotgun (WGS) entry which is preliminary data.</text>
</comment>
<dbReference type="Pfam" id="PF00194">
    <property type="entry name" value="Carb_anhydrase"/>
    <property type="match status" value="1"/>
</dbReference>
<sequence length="243" mass="26471">MSISRRAFVFGVPAAATVGTAIPAAAQAGSAPQPPFQSPIAIRSRDAVPAPGLPALRIGYPHSADLTLRYVSRDGVCTERGEEEVVQADVPAGVAHVRLGTTRYELLQYHFHTPSEHTLDGRHYSVEQHFVHRGPAGETLVLGLFLVPGGHREQVPRHLPEECGEVRPVTVDLAASLPRNLSTFRYQGSLTTAPYSEPVSWLVLQHAQAVAAAGTVAYRRLFPHGNSREVQPLKGRRVSYRRQ</sequence>
<dbReference type="EMBL" id="BOPH01000083">
    <property type="protein sequence ID" value="GIJ70958.1"/>
    <property type="molecule type" value="Genomic_DNA"/>
</dbReference>
<dbReference type="GO" id="GO:0004089">
    <property type="term" value="F:carbonate dehydratase activity"/>
    <property type="evidence" value="ECO:0007669"/>
    <property type="project" value="UniProtKB-EC"/>
</dbReference>
<feature type="domain" description="Alpha-carbonic anhydrase" evidence="7">
    <location>
        <begin position="8"/>
        <end position="242"/>
    </location>
</feature>
<comment type="catalytic activity">
    <reaction evidence="6">
        <text>hydrogencarbonate + H(+) = CO2 + H2O</text>
        <dbReference type="Rhea" id="RHEA:10748"/>
        <dbReference type="ChEBI" id="CHEBI:15377"/>
        <dbReference type="ChEBI" id="CHEBI:15378"/>
        <dbReference type="ChEBI" id="CHEBI:16526"/>
        <dbReference type="ChEBI" id="CHEBI:17544"/>
        <dbReference type="EC" id="4.2.1.1"/>
    </reaction>
</comment>
<evidence type="ECO:0000256" key="5">
    <source>
        <dbReference type="ARBA" id="ARBA00023239"/>
    </source>
</evidence>
<gene>
    <name evidence="8" type="ORF">Voc01_058750</name>
</gene>
<dbReference type="RefSeq" id="WP_203930843.1">
    <property type="nucleotide sequence ID" value="NZ_BOPH01000083.1"/>
</dbReference>
<evidence type="ECO:0000256" key="2">
    <source>
        <dbReference type="ARBA" id="ARBA00012925"/>
    </source>
</evidence>
<evidence type="ECO:0000313" key="8">
    <source>
        <dbReference type="EMBL" id="GIJ70958.1"/>
    </source>
</evidence>
<dbReference type="PROSITE" id="PS51318">
    <property type="entry name" value="TAT"/>
    <property type="match status" value="1"/>
</dbReference>
<comment type="similarity">
    <text evidence="1">Belongs to the alpha-carbonic anhydrase family.</text>
</comment>
<reference evidence="8" key="1">
    <citation type="submission" date="2021-01" db="EMBL/GenBank/DDBJ databases">
        <title>Whole genome shotgun sequence of Virgisporangium ochraceum NBRC 16418.</title>
        <authorList>
            <person name="Komaki H."/>
            <person name="Tamura T."/>
        </authorList>
    </citation>
    <scope>NUCLEOTIDE SEQUENCE</scope>
    <source>
        <strain evidence="8">NBRC 16418</strain>
    </source>
</reference>
<protein>
    <recommendedName>
        <fullName evidence="2">carbonic anhydrase</fullName>
        <ecNumber evidence="2">4.2.1.1</ecNumber>
    </recommendedName>
</protein>
<dbReference type="InterPro" id="IPR001148">
    <property type="entry name" value="CA_dom"/>
</dbReference>
<dbReference type="Gene3D" id="3.10.200.10">
    <property type="entry name" value="Alpha carbonic anhydrase"/>
    <property type="match status" value="1"/>
</dbReference>
<dbReference type="CDD" id="cd03124">
    <property type="entry name" value="alpha_CA_prokaryotic_like"/>
    <property type="match status" value="1"/>
</dbReference>
<keyword evidence="4" id="KW-0862">Zinc</keyword>
<evidence type="ECO:0000256" key="6">
    <source>
        <dbReference type="ARBA" id="ARBA00048348"/>
    </source>
</evidence>
<dbReference type="PROSITE" id="PS51144">
    <property type="entry name" value="ALPHA_CA_2"/>
    <property type="match status" value="1"/>
</dbReference>
<name>A0A8J3ZZ97_9ACTN</name>
<dbReference type="AlphaFoldDB" id="A0A8J3ZZ97"/>
<dbReference type="InterPro" id="IPR006311">
    <property type="entry name" value="TAT_signal"/>
</dbReference>
<evidence type="ECO:0000259" key="7">
    <source>
        <dbReference type="PROSITE" id="PS51144"/>
    </source>
</evidence>
<evidence type="ECO:0000256" key="4">
    <source>
        <dbReference type="ARBA" id="ARBA00022833"/>
    </source>
</evidence>
<accession>A0A8J3ZZ97</accession>
<dbReference type="InterPro" id="IPR023561">
    <property type="entry name" value="Carbonic_anhydrase_a-class"/>
</dbReference>
<evidence type="ECO:0000256" key="1">
    <source>
        <dbReference type="ARBA" id="ARBA00010718"/>
    </source>
</evidence>
<organism evidence="8 9">
    <name type="scientific">Virgisporangium ochraceum</name>
    <dbReference type="NCBI Taxonomy" id="65505"/>
    <lineage>
        <taxon>Bacteria</taxon>
        <taxon>Bacillati</taxon>
        <taxon>Actinomycetota</taxon>
        <taxon>Actinomycetes</taxon>
        <taxon>Micromonosporales</taxon>
        <taxon>Micromonosporaceae</taxon>
        <taxon>Virgisporangium</taxon>
    </lineage>
</organism>
<keyword evidence="9" id="KW-1185">Reference proteome</keyword>
<proteinExistence type="inferred from homology"/>
<dbReference type="InterPro" id="IPR041891">
    <property type="entry name" value="Alpha_CA_prokaryot-like"/>
</dbReference>
<dbReference type="PANTHER" id="PTHR18952">
    <property type="entry name" value="CARBONIC ANHYDRASE"/>
    <property type="match status" value="1"/>
</dbReference>